<proteinExistence type="predicted"/>
<accession>A0A194PMB5</accession>
<organism evidence="5 6">
    <name type="scientific">Papilio xuthus</name>
    <name type="common">Asian swallowtail butterfly</name>
    <dbReference type="NCBI Taxonomy" id="66420"/>
    <lineage>
        <taxon>Eukaryota</taxon>
        <taxon>Metazoa</taxon>
        <taxon>Ecdysozoa</taxon>
        <taxon>Arthropoda</taxon>
        <taxon>Hexapoda</taxon>
        <taxon>Insecta</taxon>
        <taxon>Pterygota</taxon>
        <taxon>Neoptera</taxon>
        <taxon>Endopterygota</taxon>
        <taxon>Lepidoptera</taxon>
        <taxon>Glossata</taxon>
        <taxon>Ditrysia</taxon>
        <taxon>Papilionoidea</taxon>
        <taxon>Papilionidae</taxon>
        <taxon>Papilioninae</taxon>
        <taxon>Papilio</taxon>
    </lineage>
</organism>
<evidence type="ECO:0000256" key="1">
    <source>
        <dbReference type="ARBA" id="ARBA00022460"/>
    </source>
</evidence>
<dbReference type="PROSITE" id="PS51155">
    <property type="entry name" value="CHIT_BIND_RR_2"/>
    <property type="match status" value="1"/>
</dbReference>
<dbReference type="InterPro" id="IPR000618">
    <property type="entry name" value="Insect_cuticle"/>
</dbReference>
<feature type="signal peptide" evidence="4">
    <location>
        <begin position="1"/>
        <end position="17"/>
    </location>
</feature>
<sequence>MAAKFVVILAFVAATQASILTSQDNDYTSFAYDVADPNTGDYKSQVESRIGGTVKGQYSLIDPDGTKRIVDYTADDINGFNAVVRKEPITQAVVPVSAAVIPAATPVVSTPFRTITSPSVYSVGSQYFASPSVYNARSYATPYYYPRSSTYNSYAAPLNYYY</sequence>
<keyword evidence="1 3" id="KW-0193">Cuticle</keyword>
<dbReference type="PRINTS" id="PR00947">
    <property type="entry name" value="CUTICLE"/>
</dbReference>
<dbReference type="PANTHER" id="PTHR12236">
    <property type="entry name" value="STRUCTURAL CONTITUENT OF CUTICLE"/>
    <property type="match status" value="1"/>
</dbReference>
<evidence type="ECO:0000313" key="5">
    <source>
        <dbReference type="EMBL" id="KPI94576.1"/>
    </source>
</evidence>
<evidence type="ECO:0000313" key="6">
    <source>
        <dbReference type="Proteomes" id="UP000053268"/>
    </source>
</evidence>
<dbReference type="PANTHER" id="PTHR12236:SF75">
    <property type="entry name" value="CUTICULAR PROTEIN 62BB, ISOFORM A"/>
    <property type="match status" value="1"/>
</dbReference>
<protein>
    <submittedName>
        <fullName evidence="5">Pupal cuticle protein Edg-84A</fullName>
    </submittedName>
</protein>
<dbReference type="STRING" id="66420.A0A194PMB5"/>
<evidence type="ECO:0000256" key="2">
    <source>
        <dbReference type="ARBA" id="ARBA00022729"/>
    </source>
</evidence>
<evidence type="ECO:0000256" key="3">
    <source>
        <dbReference type="PROSITE-ProRule" id="PRU00497"/>
    </source>
</evidence>
<dbReference type="AlphaFoldDB" id="A0A194PMB5"/>
<feature type="chain" id="PRO_5008263408" evidence="4">
    <location>
        <begin position="18"/>
        <end position="162"/>
    </location>
</feature>
<dbReference type="GO" id="GO:0031012">
    <property type="term" value="C:extracellular matrix"/>
    <property type="evidence" value="ECO:0007669"/>
    <property type="project" value="TreeGrafter"/>
</dbReference>
<reference evidence="5 6" key="1">
    <citation type="journal article" date="2015" name="Nat. Commun.">
        <title>Outbred genome sequencing and CRISPR/Cas9 gene editing in butterflies.</title>
        <authorList>
            <person name="Li X."/>
            <person name="Fan D."/>
            <person name="Zhang W."/>
            <person name="Liu G."/>
            <person name="Zhang L."/>
            <person name="Zhao L."/>
            <person name="Fang X."/>
            <person name="Chen L."/>
            <person name="Dong Y."/>
            <person name="Chen Y."/>
            <person name="Ding Y."/>
            <person name="Zhao R."/>
            <person name="Feng M."/>
            <person name="Zhu Y."/>
            <person name="Feng Y."/>
            <person name="Jiang X."/>
            <person name="Zhu D."/>
            <person name="Xiang H."/>
            <person name="Feng X."/>
            <person name="Li S."/>
            <person name="Wang J."/>
            <person name="Zhang G."/>
            <person name="Kronforst M.R."/>
            <person name="Wang W."/>
        </authorList>
    </citation>
    <scope>NUCLEOTIDE SEQUENCE [LARGE SCALE GENOMIC DNA]</scope>
    <source>
        <strain evidence="5">Ya'a_city_454_Px</strain>
        <tissue evidence="5">Whole body</tissue>
    </source>
</reference>
<evidence type="ECO:0000256" key="4">
    <source>
        <dbReference type="SAM" id="SignalP"/>
    </source>
</evidence>
<dbReference type="Proteomes" id="UP000053268">
    <property type="component" value="Unassembled WGS sequence"/>
</dbReference>
<dbReference type="GO" id="GO:0042302">
    <property type="term" value="F:structural constituent of cuticle"/>
    <property type="evidence" value="ECO:0007669"/>
    <property type="project" value="UniProtKB-UniRule"/>
</dbReference>
<keyword evidence="2 4" id="KW-0732">Signal</keyword>
<keyword evidence="6" id="KW-1185">Reference proteome</keyword>
<dbReference type="GO" id="GO:0005615">
    <property type="term" value="C:extracellular space"/>
    <property type="evidence" value="ECO:0007669"/>
    <property type="project" value="TreeGrafter"/>
</dbReference>
<dbReference type="PROSITE" id="PS00233">
    <property type="entry name" value="CHIT_BIND_RR_1"/>
    <property type="match status" value="1"/>
</dbReference>
<dbReference type="Pfam" id="PF00379">
    <property type="entry name" value="Chitin_bind_4"/>
    <property type="match status" value="1"/>
</dbReference>
<dbReference type="EMBL" id="KQ459598">
    <property type="protein sequence ID" value="KPI94576.1"/>
    <property type="molecule type" value="Genomic_DNA"/>
</dbReference>
<name>A0A194PMB5_PAPXU</name>
<gene>
    <name evidence="5" type="ORF">RR46_05828</name>
</gene>
<dbReference type="InterPro" id="IPR031311">
    <property type="entry name" value="CHIT_BIND_RR_consensus"/>
</dbReference>
<dbReference type="InterPro" id="IPR051217">
    <property type="entry name" value="Insect_Cuticle_Struc_Prot"/>
</dbReference>